<dbReference type="PRINTS" id="PR00420">
    <property type="entry name" value="RNGMNOXGNASE"/>
</dbReference>
<dbReference type="SUPFAM" id="SSF51905">
    <property type="entry name" value="FAD/NAD(P)-binding domain"/>
    <property type="match status" value="1"/>
</dbReference>
<evidence type="ECO:0000256" key="2">
    <source>
        <dbReference type="ARBA" id="ARBA00022630"/>
    </source>
</evidence>
<evidence type="ECO:0000259" key="4">
    <source>
        <dbReference type="Pfam" id="PF01494"/>
    </source>
</evidence>
<evidence type="ECO:0000256" key="3">
    <source>
        <dbReference type="ARBA" id="ARBA00022827"/>
    </source>
</evidence>
<dbReference type="Gene3D" id="3.40.30.120">
    <property type="match status" value="1"/>
</dbReference>
<gene>
    <name evidence="5" type="ORF">GCM10009827_119860</name>
</gene>
<dbReference type="Proteomes" id="UP001501470">
    <property type="component" value="Unassembled WGS sequence"/>
</dbReference>
<dbReference type="GO" id="GO:0004497">
    <property type="term" value="F:monooxygenase activity"/>
    <property type="evidence" value="ECO:0007669"/>
    <property type="project" value="UniProtKB-KW"/>
</dbReference>
<dbReference type="PANTHER" id="PTHR43004">
    <property type="entry name" value="TRK SYSTEM POTASSIUM UPTAKE PROTEIN"/>
    <property type="match status" value="1"/>
</dbReference>
<dbReference type="InterPro" id="IPR002938">
    <property type="entry name" value="FAD-bd"/>
</dbReference>
<dbReference type="Pfam" id="PF01494">
    <property type="entry name" value="FAD_binding_3"/>
    <property type="match status" value="1"/>
</dbReference>
<evidence type="ECO:0000313" key="5">
    <source>
        <dbReference type="EMBL" id="GAA1578127.1"/>
    </source>
</evidence>
<comment type="caution">
    <text evidence="5">The sequence shown here is derived from an EMBL/GenBank/DDBJ whole genome shotgun (WGS) entry which is preliminary data.</text>
</comment>
<keyword evidence="6" id="KW-1185">Reference proteome</keyword>
<evidence type="ECO:0000256" key="1">
    <source>
        <dbReference type="ARBA" id="ARBA00001974"/>
    </source>
</evidence>
<comment type="cofactor">
    <cofactor evidence="1">
        <name>FAD</name>
        <dbReference type="ChEBI" id="CHEBI:57692"/>
    </cofactor>
</comment>
<sequence>MWLLDQAITERLLRSAVERLGGRVEWGVRLTGVEQDAGTVRATLDHDGRVEETTAPWLVGCDGGHSTVREQLGVVLKGESTETWLIADAEIDFARPVEHDRIRWIRADGASMMLFPLVGERRWRLLDTVDVDYGGDDDAVAERFARKLSRGLGTEARVERPTWVSVFTIQQRAAPVMQSARCFLAGDAAHVHSPASGQGLNTGVQDAFNLAWKLAAVIRGLAGPSLLDTYSAERVPVGKALLRSTRTATELVELRNAVIDEHLPAVFEVANAWPPIFQALNRSLFGAMSGLGIAYRTSPLTVPDTDTLRPGPAPGERVVQVRHPEADTAGWRKLFDALRGPSWLLVTADQTTGGQELSLPSLAQTCAVGRPASDTLGLEDGGWLLVRPDGYVAARGHGQDQLNRAHCRMPL</sequence>
<name>A0ABP4PGK2_9ACTN</name>
<proteinExistence type="predicted"/>
<keyword evidence="2" id="KW-0285">Flavoprotein</keyword>
<accession>A0ABP4PGK2</accession>
<dbReference type="InterPro" id="IPR036188">
    <property type="entry name" value="FAD/NAD-bd_sf"/>
</dbReference>
<dbReference type="Gene3D" id="3.30.70.2450">
    <property type="match status" value="1"/>
</dbReference>
<reference evidence="6" key="1">
    <citation type="journal article" date="2019" name="Int. J. Syst. Evol. Microbiol.">
        <title>The Global Catalogue of Microorganisms (GCM) 10K type strain sequencing project: providing services to taxonomists for standard genome sequencing and annotation.</title>
        <authorList>
            <consortium name="The Broad Institute Genomics Platform"/>
            <consortium name="The Broad Institute Genome Sequencing Center for Infectious Disease"/>
            <person name="Wu L."/>
            <person name="Ma J."/>
        </authorList>
    </citation>
    <scope>NUCLEOTIDE SEQUENCE [LARGE SCALE GENOMIC DNA]</scope>
    <source>
        <strain evidence="6">JCM 15933</strain>
    </source>
</reference>
<feature type="domain" description="FAD-binding" evidence="4">
    <location>
        <begin position="4"/>
        <end position="244"/>
    </location>
</feature>
<dbReference type="PANTHER" id="PTHR43004:SF19">
    <property type="entry name" value="BINDING MONOOXYGENASE, PUTATIVE (JCVI)-RELATED"/>
    <property type="match status" value="1"/>
</dbReference>
<evidence type="ECO:0000313" key="6">
    <source>
        <dbReference type="Proteomes" id="UP001501470"/>
    </source>
</evidence>
<protein>
    <submittedName>
        <fullName evidence="5">FAD-dependent monooxygenase</fullName>
    </submittedName>
</protein>
<keyword evidence="3" id="KW-0274">FAD</keyword>
<dbReference type="RefSeq" id="WP_344515966.1">
    <property type="nucleotide sequence ID" value="NZ_BAAAQD010000072.1"/>
</dbReference>
<dbReference type="InterPro" id="IPR050641">
    <property type="entry name" value="RIFMO-like"/>
</dbReference>
<dbReference type="EMBL" id="BAAAQD010000072">
    <property type="protein sequence ID" value="GAA1578127.1"/>
    <property type="molecule type" value="Genomic_DNA"/>
</dbReference>
<dbReference type="Gene3D" id="3.50.50.60">
    <property type="entry name" value="FAD/NAD(P)-binding domain"/>
    <property type="match status" value="1"/>
</dbReference>
<organism evidence="5 6">
    <name type="scientific">Dactylosporangium maewongense</name>
    <dbReference type="NCBI Taxonomy" id="634393"/>
    <lineage>
        <taxon>Bacteria</taxon>
        <taxon>Bacillati</taxon>
        <taxon>Actinomycetota</taxon>
        <taxon>Actinomycetes</taxon>
        <taxon>Micromonosporales</taxon>
        <taxon>Micromonosporaceae</taxon>
        <taxon>Dactylosporangium</taxon>
    </lineage>
</organism>
<keyword evidence="5" id="KW-0503">Monooxygenase</keyword>
<keyword evidence="5" id="KW-0560">Oxidoreductase</keyword>